<feature type="region of interest" description="Disordered" evidence="3">
    <location>
        <begin position="341"/>
        <end position="364"/>
    </location>
</feature>
<proteinExistence type="predicted"/>
<keyword evidence="5" id="KW-0732">Signal</keyword>
<dbReference type="InterPro" id="IPR015915">
    <property type="entry name" value="Kelch-typ_b-propeller"/>
</dbReference>
<dbReference type="SUPFAM" id="SSF117281">
    <property type="entry name" value="Kelch motif"/>
    <property type="match status" value="1"/>
</dbReference>
<keyword evidence="7" id="KW-1185">Reference proteome</keyword>
<feature type="chain" id="PRO_5001475043" evidence="5">
    <location>
        <begin position="21"/>
        <end position="405"/>
    </location>
</feature>
<accession>A0A015LF27</accession>
<dbReference type="PANTHER" id="PTHR46093">
    <property type="entry name" value="ACYL-COA-BINDING DOMAIN-CONTAINING PROTEIN 5"/>
    <property type="match status" value="1"/>
</dbReference>
<dbReference type="Gene3D" id="2.120.10.80">
    <property type="entry name" value="Kelch-type beta propeller"/>
    <property type="match status" value="2"/>
</dbReference>
<keyword evidence="1" id="KW-0880">Kelch repeat</keyword>
<evidence type="ECO:0000313" key="6">
    <source>
        <dbReference type="EMBL" id="EXX71126.1"/>
    </source>
</evidence>
<evidence type="ECO:0000256" key="4">
    <source>
        <dbReference type="SAM" id="Phobius"/>
    </source>
</evidence>
<keyword evidence="4" id="KW-0812">Transmembrane</keyword>
<comment type="caution">
    <text evidence="6">The sequence shown here is derived from an EMBL/GenBank/DDBJ whole genome shotgun (WGS) entry which is preliminary data.</text>
</comment>
<organism evidence="6 7">
    <name type="scientific">Rhizophagus irregularis (strain DAOM 197198w)</name>
    <name type="common">Glomus intraradices</name>
    <dbReference type="NCBI Taxonomy" id="1432141"/>
    <lineage>
        <taxon>Eukaryota</taxon>
        <taxon>Fungi</taxon>
        <taxon>Fungi incertae sedis</taxon>
        <taxon>Mucoromycota</taxon>
        <taxon>Glomeromycotina</taxon>
        <taxon>Glomeromycetes</taxon>
        <taxon>Glomerales</taxon>
        <taxon>Glomeraceae</taxon>
        <taxon>Rhizophagus</taxon>
    </lineage>
</organism>
<dbReference type="EMBL" id="JEMT01016250">
    <property type="protein sequence ID" value="EXX71126.1"/>
    <property type="molecule type" value="Genomic_DNA"/>
</dbReference>
<keyword evidence="4" id="KW-0472">Membrane</keyword>
<evidence type="ECO:0000256" key="5">
    <source>
        <dbReference type="SAM" id="SignalP"/>
    </source>
</evidence>
<dbReference type="Pfam" id="PF24681">
    <property type="entry name" value="Kelch_KLHDC2_KLHL20_DRC7"/>
    <property type="match status" value="1"/>
</dbReference>
<evidence type="ECO:0000256" key="2">
    <source>
        <dbReference type="ARBA" id="ARBA00022737"/>
    </source>
</evidence>
<dbReference type="AlphaFoldDB" id="A0A015LF27"/>
<reference evidence="6 7" key="1">
    <citation type="submission" date="2014-02" db="EMBL/GenBank/DDBJ databases">
        <title>Single nucleus genome sequencing reveals high similarity among nuclei of an endomycorrhizal fungus.</title>
        <authorList>
            <person name="Lin K."/>
            <person name="Geurts R."/>
            <person name="Zhang Z."/>
            <person name="Limpens E."/>
            <person name="Saunders D.G."/>
            <person name="Mu D."/>
            <person name="Pang E."/>
            <person name="Cao H."/>
            <person name="Cha H."/>
            <person name="Lin T."/>
            <person name="Zhou Q."/>
            <person name="Shang Y."/>
            <person name="Li Y."/>
            <person name="Ivanov S."/>
            <person name="Sharma T."/>
            <person name="Velzen R.V."/>
            <person name="Ruijter N.D."/>
            <person name="Aanen D.K."/>
            <person name="Win J."/>
            <person name="Kamoun S."/>
            <person name="Bisseling T."/>
            <person name="Huang S."/>
        </authorList>
    </citation>
    <scope>NUCLEOTIDE SEQUENCE [LARGE SCALE GENOMIC DNA]</scope>
    <source>
        <strain evidence="7">DAOM197198w</strain>
    </source>
</reference>
<name>A0A015LF27_RHIIW</name>
<evidence type="ECO:0000313" key="7">
    <source>
        <dbReference type="Proteomes" id="UP000022910"/>
    </source>
</evidence>
<dbReference type="OrthoDB" id="45365at2759"/>
<feature type="transmembrane region" description="Helical" evidence="4">
    <location>
        <begin position="369"/>
        <end position="393"/>
    </location>
</feature>
<feature type="signal peptide" evidence="5">
    <location>
        <begin position="1"/>
        <end position="20"/>
    </location>
</feature>
<evidence type="ECO:0000256" key="1">
    <source>
        <dbReference type="ARBA" id="ARBA00022441"/>
    </source>
</evidence>
<dbReference type="Proteomes" id="UP000022910">
    <property type="component" value="Unassembled WGS sequence"/>
</dbReference>
<protein>
    <submittedName>
        <fullName evidence="6">Kel1p</fullName>
    </submittedName>
</protein>
<dbReference type="HOGENOM" id="CLU_019030_6_0_1"/>
<keyword evidence="2" id="KW-0677">Repeat</keyword>
<evidence type="ECO:0000256" key="3">
    <source>
        <dbReference type="SAM" id="MobiDB-lite"/>
    </source>
</evidence>
<sequence>MIYKILLIFVLNQLFLLGFGQNYVPEPRVGQAAVIIEDKIYYIGGYKFNQSQPTSDVFYLDVKEFKFTWTDLVSLGANLTLTSWHTASPNGISLDSIFILGGVHLDEANMNYVYKLDIKTNVISVPIIQGKTPQPRQGMNSAVSIEGKIYIFGGYVGSGDNIIFVNSLDILDTINLSWSVGSLVNSPVGRIYYTATLLNDGTIYYIGGKVDRNNFSPMTEIYQYDTIGDKWSLKTATAEVAETMPGPRMGHTAVLGSSKIIVYGGLYYNDDIPYGIPSKETIAMLDITTLVWSIPPLENFNNIPKLAFHSAKLVYDAAMIITFGQKYKWINVPLNVPTKDSIKPKSKSEIPSPNISKTSPPQTNSNSKILIVCVSIGSVAAGLTLFVASIFAYKRIKKNKNQSSS</sequence>
<gene>
    <name evidence="6" type="ORF">RirG_081330</name>
</gene>
<dbReference type="PANTHER" id="PTHR46093:SF18">
    <property type="entry name" value="FIBRONECTIN TYPE-III DOMAIN-CONTAINING PROTEIN"/>
    <property type="match status" value="1"/>
</dbReference>
<keyword evidence="4" id="KW-1133">Transmembrane helix</keyword>